<keyword evidence="4" id="KW-1185">Reference proteome</keyword>
<dbReference type="AlphaFoldDB" id="A0ABD5T0I4"/>
<reference evidence="3 4" key="1">
    <citation type="journal article" date="2019" name="Int. J. Syst. Evol. Microbiol.">
        <title>The Global Catalogue of Microorganisms (GCM) 10K type strain sequencing project: providing services to taxonomists for standard genome sequencing and annotation.</title>
        <authorList>
            <consortium name="The Broad Institute Genomics Platform"/>
            <consortium name="The Broad Institute Genome Sequencing Center for Infectious Disease"/>
            <person name="Wu L."/>
            <person name="Ma J."/>
        </authorList>
    </citation>
    <scope>NUCLEOTIDE SEQUENCE [LARGE SCALE GENOMIC DNA]</scope>
    <source>
        <strain evidence="3 4">PJ61</strain>
    </source>
</reference>
<dbReference type="EMBL" id="JBHSWT010000105">
    <property type="protein sequence ID" value="MFC6770647.1"/>
    <property type="molecule type" value="Genomic_DNA"/>
</dbReference>
<sequence length="96" mass="10480">MGLLSELKADVVGFVRDPTDEQKLLFLAVIAIAIADRFFYWIDFPIVVRTTAAVGVGFIVLFVASYLYTGSFVPPDGNVDDDGEDGDDGYVDELDP</sequence>
<feature type="transmembrane region" description="Helical" evidence="2">
    <location>
        <begin position="47"/>
        <end position="68"/>
    </location>
</feature>
<keyword evidence="2" id="KW-0812">Transmembrane</keyword>
<evidence type="ECO:0000256" key="2">
    <source>
        <dbReference type="SAM" id="Phobius"/>
    </source>
</evidence>
<feature type="region of interest" description="Disordered" evidence="1">
    <location>
        <begin position="74"/>
        <end position="96"/>
    </location>
</feature>
<protein>
    <recommendedName>
        <fullName evidence="5">CbaC protein</fullName>
    </recommendedName>
</protein>
<name>A0ABD5T0I4_9EURY</name>
<keyword evidence="2" id="KW-0472">Membrane</keyword>
<accession>A0ABD5T0I4</accession>
<comment type="caution">
    <text evidence="3">The sequence shown here is derived from an EMBL/GenBank/DDBJ whole genome shotgun (WGS) entry which is preliminary data.</text>
</comment>
<dbReference type="Proteomes" id="UP001596274">
    <property type="component" value="Unassembled WGS sequence"/>
</dbReference>
<evidence type="ECO:0000256" key="1">
    <source>
        <dbReference type="SAM" id="MobiDB-lite"/>
    </source>
</evidence>
<evidence type="ECO:0000313" key="3">
    <source>
        <dbReference type="EMBL" id="MFC6770647.1"/>
    </source>
</evidence>
<organism evidence="3 4">
    <name type="scientific">Halorubrum pallidum</name>
    <dbReference type="NCBI Taxonomy" id="1526114"/>
    <lineage>
        <taxon>Archaea</taxon>
        <taxon>Methanobacteriati</taxon>
        <taxon>Methanobacteriota</taxon>
        <taxon>Stenosarchaea group</taxon>
        <taxon>Halobacteria</taxon>
        <taxon>Halobacteriales</taxon>
        <taxon>Haloferacaceae</taxon>
        <taxon>Halorubrum</taxon>
    </lineage>
</organism>
<keyword evidence="2" id="KW-1133">Transmembrane helix</keyword>
<evidence type="ECO:0000313" key="4">
    <source>
        <dbReference type="Proteomes" id="UP001596274"/>
    </source>
</evidence>
<proteinExistence type="predicted"/>
<feature type="compositionally biased region" description="Acidic residues" evidence="1">
    <location>
        <begin position="78"/>
        <end position="96"/>
    </location>
</feature>
<feature type="transmembrane region" description="Helical" evidence="2">
    <location>
        <begin position="24"/>
        <end position="40"/>
    </location>
</feature>
<evidence type="ECO:0008006" key="5">
    <source>
        <dbReference type="Google" id="ProtNLM"/>
    </source>
</evidence>
<gene>
    <name evidence="3" type="ORF">ACFQDD_03765</name>
</gene>